<dbReference type="GO" id="GO:0008289">
    <property type="term" value="F:lipid binding"/>
    <property type="evidence" value="ECO:0007669"/>
    <property type="project" value="UniProtKB-KW"/>
</dbReference>
<dbReference type="EMBL" id="PGUY01000062">
    <property type="protein sequence ID" value="PLT28408.1"/>
    <property type="molecule type" value="Genomic_DNA"/>
</dbReference>
<dbReference type="Pfam" id="PF02645">
    <property type="entry name" value="DegV"/>
    <property type="match status" value="1"/>
</dbReference>
<sequence>MKIAWVTDSTVSLDEELLSCKDLYTVPLHVLVSGKEYLDGIDLSPSELFALMKTKGVAATTSQPSIGTFIELYNDLKDKYDYIISFHVSSALSGTYSASLQASQMVDARIHVIDSLILTYPMAALIKKAMEMAAEGIEISNIIQRIDTIKESNHTYVLIGSLEQLHRSGRMSGSQYYLGSMLNIKLIISIENGKLLVKEKVRSEKRAKQKILSYLQADLKKHPIKEVYILYGLHQEASDSFREEVSRLYPELTIKSYPLGTTIGVHAGENTIGVSWFNNL</sequence>
<gene>
    <name evidence="2" type="ORF">CUU66_19555</name>
</gene>
<dbReference type="InterPro" id="IPR043168">
    <property type="entry name" value="DegV_C"/>
</dbReference>
<evidence type="ECO:0000313" key="2">
    <source>
        <dbReference type="EMBL" id="PLT28408.1"/>
    </source>
</evidence>
<dbReference type="Proteomes" id="UP000234748">
    <property type="component" value="Unassembled WGS sequence"/>
</dbReference>
<dbReference type="Gene3D" id="3.30.1180.10">
    <property type="match status" value="1"/>
</dbReference>
<dbReference type="OrthoDB" id="1638652at2"/>
<dbReference type="SUPFAM" id="SSF82549">
    <property type="entry name" value="DAK1/DegV-like"/>
    <property type="match status" value="1"/>
</dbReference>
<dbReference type="AlphaFoldDB" id="A0A2N5M217"/>
<dbReference type="RefSeq" id="WP_101645073.1">
    <property type="nucleotide sequence ID" value="NZ_PGUY01000062.1"/>
</dbReference>
<dbReference type="InterPro" id="IPR050270">
    <property type="entry name" value="DegV_domain_contain"/>
</dbReference>
<dbReference type="PANTHER" id="PTHR33434:SF2">
    <property type="entry name" value="FATTY ACID-BINDING PROTEIN TM_1468"/>
    <property type="match status" value="1"/>
</dbReference>
<dbReference type="PROSITE" id="PS51482">
    <property type="entry name" value="DEGV"/>
    <property type="match status" value="1"/>
</dbReference>
<evidence type="ECO:0000256" key="1">
    <source>
        <dbReference type="ARBA" id="ARBA00023121"/>
    </source>
</evidence>
<comment type="caution">
    <text evidence="2">The sequence shown here is derived from an EMBL/GenBank/DDBJ whole genome shotgun (WGS) entry which is preliminary data.</text>
</comment>
<protein>
    <submittedName>
        <fullName evidence="2">DegV family protein</fullName>
    </submittedName>
</protein>
<reference evidence="2 3" key="1">
    <citation type="submission" date="2017-11" db="EMBL/GenBank/DDBJ databases">
        <title>Comparitive Functional Genomics of Dry Heat Resistant strains isolated from the Viking Spacecraft.</title>
        <authorList>
            <person name="Seuylemezian A."/>
            <person name="Cooper K."/>
            <person name="Vaishampayan P."/>
        </authorList>
    </citation>
    <scope>NUCLEOTIDE SEQUENCE [LARGE SCALE GENOMIC DNA]</scope>
    <source>
        <strain evidence="2 3">V1-29</strain>
    </source>
</reference>
<proteinExistence type="predicted"/>
<name>A0A2N5M217_9BACI</name>
<accession>A0A2N5M217</accession>
<dbReference type="PANTHER" id="PTHR33434">
    <property type="entry name" value="DEGV DOMAIN-CONTAINING PROTEIN DR_1986-RELATED"/>
    <property type="match status" value="1"/>
</dbReference>
<keyword evidence="3" id="KW-1185">Reference proteome</keyword>
<dbReference type="InterPro" id="IPR003797">
    <property type="entry name" value="DegV"/>
</dbReference>
<dbReference type="Gene3D" id="3.40.50.10170">
    <property type="match status" value="1"/>
</dbReference>
<evidence type="ECO:0000313" key="3">
    <source>
        <dbReference type="Proteomes" id="UP000234748"/>
    </source>
</evidence>
<organism evidence="2 3">
    <name type="scientific">Peribacillus deserti</name>
    <dbReference type="NCBI Taxonomy" id="673318"/>
    <lineage>
        <taxon>Bacteria</taxon>
        <taxon>Bacillati</taxon>
        <taxon>Bacillota</taxon>
        <taxon>Bacilli</taxon>
        <taxon>Bacillales</taxon>
        <taxon>Bacillaceae</taxon>
        <taxon>Peribacillus</taxon>
    </lineage>
</organism>
<keyword evidence="1" id="KW-0446">Lipid-binding</keyword>
<dbReference type="NCBIfam" id="TIGR00762">
    <property type="entry name" value="DegV"/>
    <property type="match status" value="1"/>
</dbReference>